<dbReference type="InterPro" id="IPR003959">
    <property type="entry name" value="ATPase_AAA_core"/>
</dbReference>
<reference evidence="3 4" key="1">
    <citation type="journal article" date="2018" name="Syst. Appl. Microbiol.">
        <title>Agrobacterium rosae sp. nov., isolated from galls on different agricultural crops.</title>
        <authorList>
            <person name="Kuzmanovic N."/>
            <person name="Pulawska J."/>
            <person name="Smalla K."/>
            <person name="Nesme X."/>
        </authorList>
    </citation>
    <scope>NUCLEOTIDE SEQUENCE [LARGE SCALE GENOMIC DNA]</scope>
    <source>
        <strain evidence="3 4">NCPPB 1650</strain>
    </source>
</reference>
<dbReference type="SUPFAM" id="SSF140990">
    <property type="entry name" value="FtsH protease domain-like"/>
    <property type="match status" value="1"/>
</dbReference>
<feature type="domain" description="AAA+ ATPase" evidence="2">
    <location>
        <begin position="259"/>
        <end position="398"/>
    </location>
</feature>
<dbReference type="GO" id="GO:0030163">
    <property type="term" value="P:protein catabolic process"/>
    <property type="evidence" value="ECO:0007669"/>
    <property type="project" value="TreeGrafter"/>
</dbReference>
<organism evidence="3 4">
    <name type="scientific">Agrobacterium rosae</name>
    <dbReference type="NCBI Taxonomy" id="1972867"/>
    <lineage>
        <taxon>Bacteria</taxon>
        <taxon>Pseudomonadati</taxon>
        <taxon>Pseudomonadota</taxon>
        <taxon>Alphaproteobacteria</taxon>
        <taxon>Hyphomicrobiales</taxon>
        <taxon>Rhizobiaceae</taxon>
        <taxon>Rhizobium/Agrobacterium group</taxon>
        <taxon>Agrobacterium</taxon>
    </lineage>
</organism>
<dbReference type="EMBL" id="NXEJ01000001">
    <property type="protein sequence ID" value="POO54310.1"/>
    <property type="molecule type" value="Genomic_DNA"/>
</dbReference>
<dbReference type="AlphaFoldDB" id="A0AAE5S1X7"/>
<dbReference type="GO" id="GO:0016887">
    <property type="term" value="F:ATP hydrolysis activity"/>
    <property type="evidence" value="ECO:0007669"/>
    <property type="project" value="InterPro"/>
</dbReference>
<protein>
    <recommendedName>
        <fullName evidence="2">AAA+ ATPase domain-containing protein</fullName>
    </recommendedName>
</protein>
<dbReference type="Proteomes" id="UP000237447">
    <property type="component" value="Unassembled WGS sequence"/>
</dbReference>
<comment type="similarity">
    <text evidence="1">Belongs to the AAA ATPase family.</text>
</comment>
<dbReference type="InterPro" id="IPR027417">
    <property type="entry name" value="P-loop_NTPase"/>
</dbReference>
<dbReference type="Pfam" id="PF00004">
    <property type="entry name" value="AAA"/>
    <property type="match status" value="1"/>
</dbReference>
<dbReference type="GO" id="GO:0004176">
    <property type="term" value="F:ATP-dependent peptidase activity"/>
    <property type="evidence" value="ECO:0007669"/>
    <property type="project" value="InterPro"/>
</dbReference>
<dbReference type="PANTHER" id="PTHR23076">
    <property type="entry name" value="METALLOPROTEASE M41 FTSH"/>
    <property type="match status" value="1"/>
</dbReference>
<keyword evidence="1" id="KW-0067">ATP-binding</keyword>
<dbReference type="Pfam" id="PF01434">
    <property type="entry name" value="Peptidase_M41"/>
    <property type="match status" value="1"/>
</dbReference>
<dbReference type="Gene3D" id="3.40.50.300">
    <property type="entry name" value="P-loop containing nucleotide triphosphate hydrolases"/>
    <property type="match status" value="1"/>
</dbReference>
<dbReference type="SMART" id="SM00382">
    <property type="entry name" value="AAA"/>
    <property type="match status" value="1"/>
</dbReference>
<dbReference type="GO" id="GO:0005886">
    <property type="term" value="C:plasma membrane"/>
    <property type="evidence" value="ECO:0007669"/>
    <property type="project" value="TreeGrafter"/>
</dbReference>
<dbReference type="Gene3D" id="1.10.8.60">
    <property type="match status" value="1"/>
</dbReference>
<dbReference type="Gene3D" id="1.20.58.760">
    <property type="entry name" value="Peptidase M41"/>
    <property type="match status" value="1"/>
</dbReference>
<dbReference type="PANTHER" id="PTHR23076:SF97">
    <property type="entry name" value="ATP-DEPENDENT ZINC METALLOPROTEASE YME1L1"/>
    <property type="match status" value="1"/>
</dbReference>
<evidence type="ECO:0000313" key="4">
    <source>
        <dbReference type="Proteomes" id="UP000237447"/>
    </source>
</evidence>
<evidence type="ECO:0000259" key="2">
    <source>
        <dbReference type="SMART" id="SM00382"/>
    </source>
</evidence>
<dbReference type="PROSITE" id="PS00674">
    <property type="entry name" value="AAA"/>
    <property type="match status" value="1"/>
</dbReference>
<gene>
    <name evidence="3" type="ORF">CPJ18_02075</name>
</gene>
<accession>A0AAE5S1X7</accession>
<proteinExistence type="inferred from homology"/>
<dbReference type="CDD" id="cd19481">
    <property type="entry name" value="RecA-like_protease"/>
    <property type="match status" value="1"/>
</dbReference>
<evidence type="ECO:0000256" key="1">
    <source>
        <dbReference type="RuleBase" id="RU003651"/>
    </source>
</evidence>
<dbReference type="InterPro" id="IPR000642">
    <property type="entry name" value="Peptidase_M41"/>
</dbReference>
<dbReference type="GO" id="GO:0004222">
    <property type="term" value="F:metalloendopeptidase activity"/>
    <property type="evidence" value="ECO:0007669"/>
    <property type="project" value="InterPro"/>
</dbReference>
<keyword evidence="1" id="KW-0547">Nucleotide-binding</keyword>
<dbReference type="InterPro" id="IPR037219">
    <property type="entry name" value="Peptidase_M41-like"/>
</dbReference>
<dbReference type="InterPro" id="IPR003593">
    <property type="entry name" value="AAA+_ATPase"/>
</dbReference>
<dbReference type="InterPro" id="IPR003960">
    <property type="entry name" value="ATPase_AAA_CS"/>
</dbReference>
<comment type="caution">
    <text evidence="3">The sequence shown here is derived from an EMBL/GenBank/DDBJ whole genome shotgun (WGS) entry which is preliminary data.</text>
</comment>
<name>A0AAE5S1X7_9HYPH</name>
<sequence length="676" mass="75409">MSERHGYRVDEFVDALRSVAEAQRELNRLLRKSPQRLRSRRGRELLDKSPHEFLAYCALVRILKRQYEFLSKAGGVLIVRVPRHWPLDDFEALADICFGTVKNRDTLDFSVCCHGPKNRKGKWEFQPQRYLSAPRTVVFVPNGTELHPEFETAADWTVDLEVFDGRCVASLCRFLGNGELSDDDREFLQHQDVGLIDSTFRRGRLAERAIGRLRKLASQAANNKQIVPLSSFGAAGEWAQRLKRDLALWREGVLHWSEVDKGILLYGPPGTGKTTFAKSLAVECDAHFIASSLGQWQSSGHMGDLLKAMYATFAEAKASAPSILLVDEFDSFGHRAKLSGDNAQYTLEVINAMLEAVDGATGREGVIIVAASNLPERIDPAFLRPGRLERHIELSKPDIAGREAILTNYLPEFSGNGALKEVARNLNGKSGADLEYIARQVRQRARDESRPLKIADLVELVPVFTPLKPNELWRICLHEAGHAVLAKVFDIGLITSVEIYTDDHRADQDDDVHGRTMIFAPQVTLHTESSYRAEIAMKLAGLAAEEVFIGDRSTASGGLEKGDLVEATELAVRMVGMFGMGNTLHVLPVRFLDTKDAALFQKYPFIQQEIDDILQSALKEARKTLAEHKDVVLSLAETLRQKRNVSGHELDDLLRPLTSGIPRTVFTGDHDLNHAP</sequence>
<dbReference type="SUPFAM" id="SSF52540">
    <property type="entry name" value="P-loop containing nucleoside triphosphate hydrolases"/>
    <property type="match status" value="1"/>
</dbReference>
<dbReference type="GO" id="GO:0006508">
    <property type="term" value="P:proteolysis"/>
    <property type="evidence" value="ECO:0007669"/>
    <property type="project" value="InterPro"/>
</dbReference>
<evidence type="ECO:0000313" key="3">
    <source>
        <dbReference type="EMBL" id="POO54310.1"/>
    </source>
</evidence>
<dbReference type="GO" id="GO:0005524">
    <property type="term" value="F:ATP binding"/>
    <property type="evidence" value="ECO:0007669"/>
    <property type="project" value="UniProtKB-KW"/>
</dbReference>